<evidence type="ECO:0000259" key="1">
    <source>
        <dbReference type="Pfam" id="PF07969"/>
    </source>
</evidence>
<dbReference type="Pfam" id="PF07969">
    <property type="entry name" value="Amidohydro_3"/>
    <property type="match status" value="1"/>
</dbReference>
<sequence>MKEQDVAVEGGRVEALGDLEGRPVARTIDASGQVVAPGFVDVHTHSDLTLLSNPEAHSAVRQGITTVVVGNCGLGVTPVVADPDALRAAAAYFDLDPSVRWDLE</sequence>
<dbReference type="PANTHER" id="PTHR11647:SF1">
    <property type="entry name" value="COLLAPSIN RESPONSE MEDIATOR PROTEIN"/>
    <property type="match status" value="1"/>
</dbReference>
<organism evidence="2 3">
    <name type="scientific">Actinomadura bangladeshensis</name>
    <dbReference type="NCBI Taxonomy" id="453573"/>
    <lineage>
        <taxon>Bacteria</taxon>
        <taxon>Bacillati</taxon>
        <taxon>Actinomycetota</taxon>
        <taxon>Actinomycetes</taxon>
        <taxon>Streptosporangiales</taxon>
        <taxon>Thermomonosporaceae</taxon>
        <taxon>Actinomadura</taxon>
    </lineage>
</organism>
<dbReference type="Gene3D" id="3.20.20.140">
    <property type="entry name" value="Metal-dependent hydrolases"/>
    <property type="match status" value="1"/>
</dbReference>
<dbReference type="AlphaFoldDB" id="A0A6L9QEK7"/>
<dbReference type="EMBL" id="JAAGLI010000323">
    <property type="protein sequence ID" value="NEA23446.1"/>
    <property type="molecule type" value="Genomic_DNA"/>
</dbReference>
<feature type="domain" description="Amidohydrolase 3" evidence="1">
    <location>
        <begin position="26"/>
        <end position="75"/>
    </location>
</feature>
<dbReference type="InterPro" id="IPR013108">
    <property type="entry name" value="Amidohydro_3"/>
</dbReference>
<dbReference type="InterPro" id="IPR050378">
    <property type="entry name" value="Metallo-dep_Hydrolases_sf"/>
</dbReference>
<reference evidence="2 3" key="1">
    <citation type="submission" date="2020-01" db="EMBL/GenBank/DDBJ databases">
        <title>Insect and environment-associated Actinomycetes.</title>
        <authorList>
            <person name="Currrie C."/>
            <person name="Chevrette M."/>
            <person name="Carlson C."/>
            <person name="Stubbendieck R."/>
            <person name="Wendt-Pienkowski E."/>
        </authorList>
    </citation>
    <scope>NUCLEOTIDE SEQUENCE [LARGE SCALE GENOMIC DNA]</scope>
    <source>
        <strain evidence="2 3">SID10258</strain>
    </source>
</reference>
<dbReference type="InterPro" id="IPR011059">
    <property type="entry name" value="Metal-dep_hydrolase_composite"/>
</dbReference>
<gene>
    <name evidence="2" type="ORF">G3I70_13220</name>
</gene>
<dbReference type="PANTHER" id="PTHR11647">
    <property type="entry name" value="HYDRANTOINASE/DIHYDROPYRIMIDINASE FAMILY MEMBER"/>
    <property type="match status" value="1"/>
</dbReference>
<protein>
    <submittedName>
        <fullName evidence="2">Amidohydrolase family protein</fullName>
    </submittedName>
</protein>
<proteinExistence type="predicted"/>
<name>A0A6L9QEK7_9ACTN</name>
<dbReference type="RefSeq" id="WP_163055854.1">
    <property type="nucleotide sequence ID" value="NZ_JAAGLI010000323.1"/>
</dbReference>
<accession>A0A6L9QEK7</accession>
<dbReference type="SUPFAM" id="SSF51338">
    <property type="entry name" value="Composite domain of metallo-dependent hydrolases"/>
    <property type="match status" value="1"/>
</dbReference>
<dbReference type="GO" id="GO:0016810">
    <property type="term" value="F:hydrolase activity, acting on carbon-nitrogen (but not peptide) bonds"/>
    <property type="evidence" value="ECO:0007669"/>
    <property type="project" value="InterPro"/>
</dbReference>
<evidence type="ECO:0000313" key="3">
    <source>
        <dbReference type="Proteomes" id="UP000475532"/>
    </source>
</evidence>
<keyword evidence="2" id="KW-0378">Hydrolase</keyword>
<dbReference type="Proteomes" id="UP000475532">
    <property type="component" value="Unassembled WGS sequence"/>
</dbReference>
<comment type="caution">
    <text evidence="2">The sequence shown here is derived from an EMBL/GenBank/DDBJ whole genome shotgun (WGS) entry which is preliminary data.</text>
</comment>
<evidence type="ECO:0000313" key="2">
    <source>
        <dbReference type="EMBL" id="NEA23446.1"/>
    </source>
</evidence>